<dbReference type="EMBL" id="CP003221">
    <property type="protein sequence ID" value="EGJ51724.1"/>
    <property type="molecule type" value="Genomic_DNA"/>
</dbReference>
<reference evidence="2 3" key="1">
    <citation type="journal article" date="2011" name="J. Bacteriol.">
        <title>Genome sequence of the mercury-methylating and pleomorphic Desulfovibrio africanus Strain Walvis Bay.</title>
        <authorList>
            <person name="Brown S.D."/>
            <person name="Wall J.D."/>
            <person name="Kucken A.M."/>
            <person name="Gilmour C.C."/>
            <person name="Podar M."/>
            <person name="Brandt C.C."/>
            <person name="Teshima H."/>
            <person name="Detter J.C."/>
            <person name="Han C.S."/>
            <person name="Land M.L."/>
            <person name="Lucas S."/>
            <person name="Han J."/>
            <person name="Pennacchio L."/>
            <person name="Nolan M."/>
            <person name="Pitluck S."/>
            <person name="Woyke T."/>
            <person name="Goodwin L."/>
            <person name="Palumbo A.V."/>
            <person name="Elias D.A."/>
        </authorList>
    </citation>
    <scope>NUCLEOTIDE SEQUENCE [LARGE SCALE GENOMIC DNA]</scope>
    <source>
        <strain evidence="2 3">Walvis Bay</strain>
    </source>
</reference>
<evidence type="ECO:0008006" key="4">
    <source>
        <dbReference type="Google" id="ProtNLM"/>
    </source>
</evidence>
<gene>
    <name evidence="2" type="ORF">Desaf_3438</name>
</gene>
<name>F3YXE7_DESAF</name>
<dbReference type="KEGG" id="daf:Desaf_3438"/>
<keyword evidence="1" id="KW-0732">Signal</keyword>
<evidence type="ECO:0000256" key="1">
    <source>
        <dbReference type="SAM" id="SignalP"/>
    </source>
</evidence>
<dbReference type="RefSeq" id="WP_014261338.1">
    <property type="nucleotide sequence ID" value="NC_016629.1"/>
</dbReference>
<protein>
    <recommendedName>
        <fullName evidence="4">Lipoprotein</fullName>
    </recommendedName>
</protein>
<dbReference type="AlphaFoldDB" id="F3YXE7"/>
<sequence length="139" mass="15345" precursor="true">MRIRFALLLVLTMVAVSACGPKYVGQIVKVRGIEFAPMSLAVGQAGYAKIYLEHFNFKYNITRTGENTYSMTGHAAPLGAWSPRNGNFCLLLLKNGEVVGERTSYFGAWVPGGYKIAADFESPEFDHITTVYSLKVIKD</sequence>
<dbReference type="Proteomes" id="UP000007844">
    <property type="component" value="Chromosome"/>
</dbReference>
<accession>F3YXE7</accession>
<keyword evidence="3" id="KW-1185">Reference proteome</keyword>
<feature type="chain" id="PRO_5003303206" description="Lipoprotein" evidence="1">
    <location>
        <begin position="19"/>
        <end position="139"/>
    </location>
</feature>
<feature type="signal peptide" evidence="1">
    <location>
        <begin position="1"/>
        <end position="18"/>
    </location>
</feature>
<organism evidence="2 3">
    <name type="scientific">Desulfocurvibacter africanus subsp. africanus str. Walvis Bay</name>
    <dbReference type="NCBI Taxonomy" id="690850"/>
    <lineage>
        <taxon>Bacteria</taxon>
        <taxon>Pseudomonadati</taxon>
        <taxon>Thermodesulfobacteriota</taxon>
        <taxon>Desulfovibrionia</taxon>
        <taxon>Desulfovibrionales</taxon>
        <taxon>Desulfovibrionaceae</taxon>
        <taxon>Desulfocurvibacter</taxon>
    </lineage>
</organism>
<evidence type="ECO:0000313" key="3">
    <source>
        <dbReference type="Proteomes" id="UP000007844"/>
    </source>
</evidence>
<proteinExistence type="predicted"/>
<evidence type="ECO:0000313" key="2">
    <source>
        <dbReference type="EMBL" id="EGJ51724.1"/>
    </source>
</evidence>
<dbReference type="PROSITE" id="PS51257">
    <property type="entry name" value="PROKAR_LIPOPROTEIN"/>
    <property type="match status" value="1"/>
</dbReference>
<dbReference type="HOGENOM" id="CLU_1841865_0_0_7"/>